<proteinExistence type="predicted"/>
<protein>
    <submittedName>
        <fullName evidence="2">(northern house mosquito) hypothetical protein</fullName>
    </submittedName>
</protein>
<name>A0A8D8CRF8_CULPI</name>
<reference evidence="2" key="1">
    <citation type="submission" date="2021-05" db="EMBL/GenBank/DDBJ databases">
        <authorList>
            <person name="Alioto T."/>
            <person name="Alioto T."/>
            <person name="Gomez Garrido J."/>
        </authorList>
    </citation>
    <scope>NUCLEOTIDE SEQUENCE</scope>
</reference>
<dbReference type="AlphaFoldDB" id="A0A8D8CRF8"/>
<evidence type="ECO:0000313" key="2">
    <source>
        <dbReference type="EMBL" id="CAG6498413.1"/>
    </source>
</evidence>
<organism evidence="2">
    <name type="scientific">Culex pipiens</name>
    <name type="common">House mosquito</name>
    <dbReference type="NCBI Taxonomy" id="7175"/>
    <lineage>
        <taxon>Eukaryota</taxon>
        <taxon>Metazoa</taxon>
        <taxon>Ecdysozoa</taxon>
        <taxon>Arthropoda</taxon>
        <taxon>Hexapoda</taxon>
        <taxon>Insecta</taxon>
        <taxon>Pterygota</taxon>
        <taxon>Neoptera</taxon>
        <taxon>Endopterygota</taxon>
        <taxon>Diptera</taxon>
        <taxon>Nematocera</taxon>
        <taxon>Culicoidea</taxon>
        <taxon>Culicidae</taxon>
        <taxon>Culicinae</taxon>
        <taxon>Culicini</taxon>
        <taxon>Culex</taxon>
        <taxon>Culex</taxon>
    </lineage>
</organism>
<feature type="compositionally biased region" description="Polar residues" evidence="1">
    <location>
        <begin position="67"/>
        <end position="83"/>
    </location>
</feature>
<evidence type="ECO:0000256" key="1">
    <source>
        <dbReference type="SAM" id="MobiDB-lite"/>
    </source>
</evidence>
<dbReference type="EMBL" id="HBUE01135392">
    <property type="protein sequence ID" value="CAG6498413.1"/>
    <property type="molecule type" value="Transcribed_RNA"/>
</dbReference>
<feature type="region of interest" description="Disordered" evidence="1">
    <location>
        <begin position="67"/>
        <end position="93"/>
    </location>
</feature>
<sequence>MVLRLSNYDALIVCQKLVRKNRNANRPLTFLSFKLNVPESIENRITAADFWPEEVTIKPFLVNRQPPQQTGPPLTNLNQQNNHMPIRSSPRTVTPRRLHSHTVTPRQLSAQQTVYPYPHNLSWPAFHPNQLTVPSVYQYMPQYSRMP</sequence>
<accession>A0A8D8CRF8</accession>